<dbReference type="InterPro" id="IPR010652">
    <property type="entry name" value="DUF1232"/>
</dbReference>
<evidence type="ECO:0000256" key="6">
    <source>
        <dbReference type="SAM" id="Phobius"/>
    </source>
</evidence>
<reference evidence="9" key="1">
    <citation type="submission" date="2016-06" db="EMBL/GenBank/DDBJ databases">
        <authorList>
            <person name="Varghese N."/>
            <person name="Submissions Spin"/>
        </authorList>
    </citation>
    <scope>NUCLEOTIDE SEQUENCE [LARGE SCALE GENOMIC DNA]</scope>
    <source>
        <strain evidence="9">DSM 43168</strain>
    </source>
</reference>
<feature type="transmembrane region" description="Helical" evidence="6">
    <location>
        <begin position="6"/>
        <end position="27"/>
    </location>
</feature>
<sequence length="110" mass="11859">MTERTWLLVVVGLFAAATLVGAVVLAVRVVRTRKLLGTLGVGGKVAFWGALAYTIFPIDVLPDPIYLDDIGVLAAALLYLGRLVRQRRAAQRQLPGQPGPQEGRTRRPVG</sequence>
<feature type="region of interest" description="Disordered" evidence="5">
    <location>
        <begin position="90"/>
        <end position="110"/>
    </location>
</feature>
<evidence type="ECO:0000313" key="9">
    <source>
        <dbReference type="Proteomes" id="UP000183585"/>
    </source>
</evidence>
<dbReference type="Proteomes" id="UP000183585">
    <property type="component" value="Unassembled WGS sequence"/>
</dbReference>
<dbReference type="AlphaFoldDB" id="A0A1C4YPA9"/>
<dbReference type="STRING" id="47853.TK50_04435"/>
<proteinExistence type="predicted"/>
<evidence type="ECO:0000256" key="3">
    <source>
        <dbReference type="ARBA" id="ARBA00022989"/>
    </source>
</evidence>
<dbReference type="RefSeq" id="WP_074475214.1">
    <property type="nucleotide sequence ID" value="NZ_CP191867.1"/>
</dbReference>
<evidence type="ECO:0000256" key="1">
    <source>
        <dbReference type="ARBA" id="ARBA00004127"/>
    </source>
</evidence>
<comment type="subcellular location">
    <subcellularLocation>
        <location evidence="1">Endomembrane system</location>
        <topology evidence="1">Multi-pass membrane protein</topology>
    </subcellularLocation>
</comment>
<dbReference type="Pfam" id="PF06803">
    <property type="entry name" value="DUF1232"/>
    <property type="match status" value="1"/>
</dbReference>
<evidence type="ECO:0000256" key="2">
    <source>
        <dbReference type="ARBA" id="ARBA00022692"/>
    </source>
</evidence>
<dbReference type="EMBL" id="FMCT01000006">
    <property type="protein sequence ID" value="SCF22181.1"/>
    <property type="molecule type" value="Genomic_DNA"/>
</dbReference>
<name>A0A1C4YPA9_9ACTN</name>
<keyword evidence="4 6" id="KW-0472">Membrane</keyword>
<feature type="transmembrane region" description="Helical" evidence="6">
    <location>
        <begin position="39"/>
        <end position="58"/>
    </location>
</feature>
<organism evidence="8 9">
    <name type="scientific">Micromonospora carbonacea</name>
    <dbReference type="NCBI Taxonomy" id="47853"/>
    <lineage>
        <taxon>Bacteria</taxon>
        <taxon>Bacillati</taxon>
        <taxon>Actinomycetota</taxon>
        <taxon>Actinomycetes</taxon>
        <taxon>Micromonosporales</taxon>
        <taxon>Micromonosporaceae</taxon>
        <taxon>Micromonospora</taxon>
    </lineage>
</organism>
<protein>
    <recommendedName>
        <fullName evidence="7">DUF1232 domain-containing protein</fullName>
    </recommendedName>
</protein>
<evidence type="ECO:0000313" key="8">
    <source>
        <dbReference type="EMBL" id="SCF22181.1"/>
    </source>
</evidence>
<gene>
    <name evidence="8" type="ORF">GA0070563_106289</name>
</gene>
<feature type="transmembrane region" description="Helical" evidence="6">
    <location>
        <begin position="64"/>
        <end position="84"/>
    </location>
</feature>
<keyword evidence="2 6" id="KW-0812">Transmembrane</keyword>
<evidence type="ECO:0000256" key="4">
    <source>
        <dbReference type="ARBA" id="ARBA00023136"/>
    </source>
</evidence>
<keyword evidence="9" id="KW-1185">Reference proteome</keyword>
<dbReference type="GO" id="GO:0012505">
    <property type="term" value="C:endomembrane system"/>
    <property type="evidence" value="ECO:0007669"/>
    <property type="project" value="UniProtKB-SubCell"/>
</dbReference>
<accession>A0A1C4YPA9</accession>
<evidence type="ECO:0000259" key="7">
    <source>
        <dbReference type="Pfam" id="PF06803"/>
    </source>
</evidence>
<evidence type="ECO:0000256" key="5">
    <source>
        <dbReference type="SAM" id="MobiDB-lite"/>
    </source>
</evidence>
<keyword evidence="3 6" id="KW-1133">Transmembrane helix</keyword>
<feature type="domain" description="DUF1232" evidence="7">
    <location>
        <begin position="44"/>
        <end position="74"/>
    </location>
</feature>